<evidence type="ECO:0000313" key="3">
    <source>
        <dbReference type="EMBL" id="HIU42169.1"/>
    </source>
</evidence>
<reference evidence="3" key="2">
    <citation type="journal article" date="2021" name="PeerJ">
        <title>Extensive microbial diversity within the chicken gut microbiome revealed by metagenomics and culture.</title>
        <authorList>
            <person name="Gilroy R."/>
            <person name="Ravi A."/>
            <person name="Getino M."/>
            <person name="Pursley I."/>
            <person name="Horton D.L."/>
            <person name="Alikhan N.F."/>
            <person name="Baker D."/>
            <person name="Gharbi K."/>
            <person name="Hall N."/>
            <person name="Watson M."/>
            <person name="Adriaenssens E.M."/>
            <person name="Foster-Nyarko E."/>
            <person name="Jarju S."/>
            <person name="Secka A."/>
            <person name="Antonio M."/>
            <person name="Oren A."/>
            <person name="Chaudhuri R.R."/>
            <person name="La Ragione R."/>
            <person name="Hildebrand F."/>
            <person name="Pallen M.J."/>
        </authorList>
    </citation>
    <scope>NUCLEOTIDE SEQUENCE</scope>
    <source>
        <strain evidence="3">4509</strain>
    </source>
</reference>
<dbReference type="Gene3D" id="2.30.30.90">
    <property type="match status" value="1"/>
</dbReference>
<dbReference type="EMBL" id="DVMX01000126">
    <property type="protein sequence ID" value="HIU42169.1"/>
    <property type="molecule type" value="Genomic_DNA"/>
</dbReference>
<organism evidence="3 4">
    <name type="scientific">Candidatus Egerieicola faecale</name>
    <dbReference type="NCBI Taxonomy" id="2840774"/>
    <lineage>
        <taxon>Bacteria</taxon>
        <taxon>Bacillati</taxon>
        <taxon>Bacillota</taxon>
        <taxon>Clostridia</taxon>
        <taxon>Eubacteriales</taxon>
        <taxon>Oscillospiraceae</taxon>
        <taxon>Oscillospiraceae incertae sedis</taxon>
        <taxon>Candidatus Egerieicola</taxon>
    </lineage>
</organism>
<name>A0A9D1IUB3_9FIRM</name>
<dbReference type="InterPro" id="IPR007167">
    <property type="entry name" value="Fe-transptr_FeoA-like"/>
</dbReference>
<gene>
    <name evidence="3" type="ORF">IAD19_06400</name>
</gene>
<feature type="domain" description="Ferrous iron transporter FeoA-like" evidence="2">
    <location>
        <begin position="6"/>
        <end position="54"/>
    </location>
</feature>
<sequence>MTVKGKEDTKRFLETLGFTKGSEVSVVNRMGGNVIVRVKESRVAISQSMAAKILCCGKEQPAP</sequence>
<dbReference type="InterPro" id="IPR038157">
    <property type="entry name" value="FeoA_core_dom"/>
</dbReference>
<dbReference type="AlphaFoldDB" id="A0A9D1IUB3"/>
<dbReference type="Proteomes" id="UP000824082">
    <property type="component" value="Unassembled WGS sequence"/>
</dbReference>
<proteinExistence type="predicted"/>
<dbReference type="InterPro" id="IPR008988">
    <property type="entry name" value="Transcriptional_repressor_C"/>
</dbReference>
<dbReference type="SUPFAM" id="SSF50037">
    <property type="entry name" value="C-terminal domain of transcriptional repressors"/>
    <property type="match status" value="1"/>
</dbReference>
<protein>
    <submittedName>
        <fullName evidence="3">Ferrous iron transport protein A</fullName>
    </submittedName>
</protein>
<evidence type="ECO:0000256" key="1">
    <source>
        <dbReference type="ARBA" id="ARBA00023004"/>
    </source>
</evidence>
<evidence type="ECO:0000313" key="4">
    <source>
        <dbReference type="Proteomes" id="UP000824082"/>
    </source>
</evidence>
<reference evidence="3" key="1">
    <citation type="submission" date="2020-10" db="EMBL/GenBank/DDBJ databases">
        <authorList>
            <person name="Gilroy R."/>
        </authorList>
    </citation>
    <scope>NUCLEOTIDE SEQUENCE</scope>
    <source>
        <strain evidence="3">4509</strain>
    </source>
</reference>
<dbReference type="Pfam" id="PF04023">
    <property type="entry name" value="FeoA"/>
    <property type="match status" value="1"/>
</dbReference>
<accession>A0A9D1IUB3</accession>
<keyword evidence="1" id="KW-0408">Iron</keyword>
<dbReference type="InterPro" id="IPR053184">
    <property type="entry name" value="FeoA-like"/>
</dbReference>
<dbReference type="PANTHER" id="PTHR43151:SF1">
    <property type="entry name" value="SSR2333 PROTEIN"/>
    <property type="match status" value="1"/>
</dbReference>
<evidence type="ECO:0000259" key="2">
    <source>
        <dbReference type="Pfam" id="PF04023"/>
    </source>
</evidence>
<comment type="caution">
    <text evidence="3">The sequence shown here is derived from an EMBL/GenBank/DDBJ whole genome shotgun (WGS) entry which is preliminary data.</text>
</comment>
<dbReference type="GO" id="GO:0046914">
    <property type="term" value="F:transition metal ion binding"/>
    <property type="evidence" value="ECO:0007669"/>
    <property type="project" value="InterPro"/>
</dbReference>
<dbReference type="PANTHER" id="PTHR43151">
    <property type="entry name" value="FEOA FAMILY PROTEIN"/>
    <property type="match status" value="1"/>
</dbReference>